<keyword evidence="2" id="KW-1185">Reference proteome</keyword>
<dbReference type="OrthoDB" id="9149087at2"/>
<reference evidence="1 2" key="1">
    <citation type="journal article" date="2007" name="Int. J. Syst. Evol. Microbiol.">
        <title>Description of Pelomonas aquatica sp. nov. and Pelomonas puraquae sp. nov., isolated from industrial and haemodialysis water.</title>
        <authorList>
            <person name="Gomila M."/>
            <person name="Bowien B."/>
            <person name="Falsen E."/>
            <person name="Moore E.R."/>
            <person name="Lalucat J."/>
        </authorList>
    </citation>
    <scope>NUCLEOTIDE SEQUENCE [LARGE SCALE GENOMIC DNA]</scope>
    <source>
        <strain evidence="1 2">CCUG 52769</strain>
    </source>
</reference>
<dbReference type="EMBL" id="NISI01000005">
    <property type="protein sequence ID" value="OWR03482.1"/>
    <property type="molecule type" value="Genomic_DNA"/>
</dbReference>
<dbReference type="RefSeq" id="WP_088483718.1">
    <property type="nucleotide sequence ID" value="NZ_JBCNLH010000001.1"/>
</dbReference>
<protein>
    <recommendedName>
        <fullName evidence="3">Beta-barrel porin 2</fullName>
    </recommendedName>
</protein>
<proteinExistence type="predicted"/>
<comment type="caution">
    <text evidence="1">The sequence shown here is derived from an EMBL/GenBank/DDBJ whole genome shotgun (WGS) entry which is preliminary data.</text>
</comment>
<evidence type="ECO:0000313" key="1">
    <source>
        <dbReference type="EMBL" id="OWR03482.1"/>
    </source>
</evidence>
<gene>
    <name evidence="1" type="ORF">CDO81_13370</name>
</gene>
<accession>A0A254N9J4</accession>
<dbReference type="Proteomes" id="UP000197446">
    <property type="component" value="Unassembled WGS sequence"/>
</dbReference>
<sequence>MAVASGARAQTDDAAPFYTGVSVGVTHVSNVYRVGGATALPEGTTNSDNVTTAALLAGLNTRLGRQRLSFDGSLQDNRYANNSTLNNSAYSLRGALDWETVGDLSGTLNAQASRSLAQFNLGNGAELVTQKNLERSREVNAVARLGANLRYSLEAGLNHRSRDYTAEQYDRFVYSQNTATLGAYARPGGNVRLGLVARRTEGEYPRYPIYISIFRVGSQTIDYRRNDVDLTANWTTGGSSQLFTRISTSRVHHDPVNGPLRDFHGTTGAVNWTWQPTGKINLGVQLVRDTGQETLLSTTNVNRVGTSWQLNGVYALTGKLSFNATATGSRSERDDGGFDSERTQGIGLRWAYSRGLSLACQYNHASRDSSVLQYVYTASSYGCTGQALFF</sequence>
<name>A0A254N9J4_9BURK</name>
<evidence type="ECO:0000313" key="2">
    <source>
        <dbReference type="Proteomes" id="UP000197446"/>
    </source>
</evidence>
<organism evidence="1 2">
    <name type="scientific">Roseateles puraquae</name>
    <dbReference type="NCBI Taxonomy" id="431059"/>
    <lineage>
        <taxon>Bacteria</taxon>
        <taxon>Pseudomonadati</taxon>
        <taxon>Pseudomonadota</taxon>
        <taxon>Betaproteobacteria</taxon>
        <taxon>Burkholderiales</taxon>
        <taxon>Sphaerotilaceae</taxon>
        <taxon>Roseateles</taxon>
    </lineage>
</organism>
<dbReference type="AlphaFoldDB" id="A0A254N9J4"/>
<evidence type="ECO:0008006" key="3">
    <source>
        <dbReference type="Google" id="ProtNLM"/>
    </source>
</evidence>